<dbReference type="InterPro" id="IPR059179">
    <property type="entry name" value="MLKL-like_MCAfunc"/>
</dbReference>
<sequence length="567" mass="63518">MSGDSNIGAWIQFAKLAAAAGEMAPFPYIKGVAGCIVTILEIIELAGKNNKDLQDLAESIGTTIRIIKETVQAHGDTSAIHFRDICVEIQKFLESLIVELNGTQRMLKSKTITQFLTTKKVSGAIDGYKRRVNDIKTDFLVLVTADSRLAMSEMQDALIDTVTQATETAQSHMASTVNAQAHSIRGEIRSLGNIQREHATQICEKLQDMKGYYGGQIRELRIGDIHLGRFVSPSRCDSAQEYQDFYGTVECSNTAKIIRVYQHSTENEEAVFKQLDEVTEALIDLKHPNIAQIFGLCKSPNFRAIVFHGNTQIPFNDYERSLTAKKIIPFYIQLFYDLESVAEYLSRHSMFLHSLGTTDNDAIHLNEQGQLVVTNRISDFEIIGSFIMCITSVPKDLIHSWGSTEDPLPSQNHRWSSSLTWRKEDLCDVYDAIKRLVRRPQIQAFYPPDQPYAPGSVLTSPEGTLVGRIPVEWDEWVMTWKGLDRGITKELFHNGTITVPLPYAGTRAYDVEIDLRSCTGMLDSWIAQAFQLQSCIYSMGQAGYDGVSFIGGFMLSIKQLPLTNNCI</sequence>
<gene>
    <name evidence="1" type="ORF">IW261DRAFT_821017</name>
</gene>
<accession>A0AA39NUC8</accession>
<dbReference type="EMBL" id="JAUEPR010000044">
    <property type="protein sequence ID" value="KAK0471993.1"/>
    <property type="molecule type" value="Genomic_DNA"/>
</dbReference>
<comment type="caution">
    <text evidence="1">The sequence shown here is derived from an EMBL/GenBank/DDBJ whole genome shotgun (WGS) entry which is preliminary data.</text>
</comment>
<protein>
    <recommendedName>
        <fullName evidence="3">Protein kinase domain-containing protein</fullName>
    </recommendedName>
</protein>
<name>A0AA39NUC8_9AGAR</name>
<reference evidence="1" key="1">
    <citation type="submission" date="2023-06" db="EMBL/GenBank/DDBJ databases">
        <authorList>
            <consortium name="Lawrence Berkeley National Laboratory"/>
            <person name="Ahrendt S."/>
            <person name="Sahu N."/>
            <person name="Indic B."/>
            <person name="Wong-Bajracharya J."/>
            <person name="Merenyi Z."/>
            <person name="Ke H.-M."/>
            <person name="Monk M."/>
            <person name="Kocsube S."/>
            <person name="Drula E."/>
            <person name="Lipzen A."/>
            <person name="Balint B."/>
            <person name="Henrissat B."/>
            <person name="Andreopoulos B."/>
            <person name="Martin F.M."/>
            <person name="Harder C.B."/>
            <person name="Rigling D."/>
            <person name="Ford K.L."/>
            <person name="Foster G.D."/>
            <person name="Pangilinan J."/>
            <person name="Papanicolaou A."/>
            <person name="Barry K."/>
            <person name="LaButti K."/>
            <person name="Viragh M."/>
            <person name="Koriabine M."/>
            <person name="Yan M."/>
            <person name="Riley R."/>
            <person name="Champramary S."/>
            <person name="Plett K.L."/>
            <person name="Tsai I.J."/>
            <person name="Slot J."/>
            <person name="Sipos G."/>
            <person name="Plett J."/>
            <person name="Nagy L.G."/>
            <person name="Grigoriev I.V."/>
        </authorList>
    </citation>
    <scope>NUCLEOTIDE SEQUENCE</scope>
    <source>
        <strain evidence="1">ICMP 16352</strain>
    </source>
</reference>
<dbReference type="AlphaFoldDB" id="A0AA39NUC8"/>
<evidence type="ECO:0000313" key="1">
    <source>
        <dbReference type="EMBL" id="KAK0471993.1"/>
    </source>
</evidence>
<dbReference type="CDD" id="cd21037">
    <property type="entry name" value="MLKL_NTD"/>
    <property type="match status" value="1"/>
</dbReference>
<evidence type="ECO:0000313" key="2">
    <source>
        <dbReference type="Proteomes" id="UP001175227"/>
    </source>
</evidence>
<evidence type="ECO:0008006" key="3">
    <source>
        <dbReference type="Google" id="ProtNLM"/>
    </source>
</evidence>
<proteinExistence type="predicted"/>
<organism evidence="1 2">
    <name type="scientific">Armillaria novae-zelandiae</name>
    <dbReference type="NCBI Taxonomy" id="153914"/>
    <lineage>
        <taxon>Eukaryota</taxon>
        <taxon>Fungi</taxon>
        <taxon>Dikarya</taxon>
        <taxon>Basidiomycota</taxon>
        <taxon>Agaricomycotina</taxon>
        <taxon>Agaricomycetes</taxon>
        <taxon>Agaricomycetidae</taxon>
        <taxon>Agaricales</taxon>
        <taxon>Marasmiineae</taxon>
        <taxon>Physalacriaceae</taxon>
        <taxon>Armillaria</taxon>
    </lineage>
</organism>
<keyword evidence="2" id="KW-1185">Reference proteome</keyword>
<dbReference type="Proteomes" id="UP001175227">
    <property type="component" value="Unassembled WGS sequence"/>
</dbReference>